<dbReference type="Proteomes" id="UP000251314">
    <property type="component" value="Unassembled WGS sequence"/>
</dbReference>
<keyword evidence="2" id="KW-1185">Reference proteome</keyword>
<reference evidence="1 2" key="1">
    <citation type="submission" date="2018-01" db="EMBL/GenBank/DDBJ databases">
        <title>Draft genome of the strawberry crown rot pathogen Phytophthora cactorum.</title>
        <authorList>
            <person name="Armitage A.D."/>
            <person name="Lysoe E."/>
            <person name="Nellist C.F."/>
            <person name="Harrison R.J."/>
            <person name="Brurberg M.B."/>
        </authorList>
    </citation>
    <scope>NUCLEOTIDE SEQUENCE [LARGE SCALE GENOMIC DNA]</scope>
    <source>
        <strain evidence="1 2">10300</strain>
    </source>
</reference>
<sequence length="255" mass="27929">MTNCLQCFKKNGASRHVHLVAWLHAKPTVEKEILVLSVLPKKTPKRKRVSLDWQLLTHDKLEETAAASAKKTKATKPRSAESEGLQAVGFPVACTFLSAPNWESDDNFISFFRRPELAQCTLQRLHTVCQSVKPTGLVEKGMGVSCCLSIEGAIASWTNRVAAYRCWTKSIACVLNGLFSMAFFPAEGPVCALSVPCTDMLISAAGPACALSVPCTDRSSFPSSRSRNETQLVFVSSSLILCRYQRFSAVVPMRP</sequence>
<dbReference type="VEuPathDB" id="FungiDB:PC110_g18493"/>
<evidence type="ECO:0000313" key="2">
    <source>
        <dbReference type="Proteomes" id="UP000251314"/>
    </source>
</evidence>
<comment type="caution">
    <text evidence="1">The sequence shown here is derived from an EMBL/GenBank/DDBJ whole genome shotgun (WGS) entry which is preliminary data.</text>
</comment>
<proteinExistence type="predicted"/>
<name>A0A329RL97_9STRA</name>
<dbReference type="OrthoDB" id="10678175at2759"/>
<dbReference type="AlphaFoldDB" id="A0A329RL97"/>
<gene>
    <name evidence="1" type="ORF">PC110_g18493</name>
</gene>
<organism evidence="1 2">
    <name type="scientific">Phytophthora cactorum</name>
    <dbReference type="NCBI Taxonomy" id="29920"/>
    <lineage>
        <taxon>Eukaryota</taxon>
        <taxon>Sar</taxon>
        <taxon>Stramenopiles</taxon>
        <taxon>Oomycota</taxon>
        <taxon>Peronosporomycetes</taxon>
        <taxon>Peronosporales</taxon>
        <taxon>Peronosporaceae</taxon>
        <taxon>Phytophthora</taxon>
    </lineage>
</organism>
<evidence type="ECO:0000313" key="1">
    <source>
        <dbReference type="EMBL" id="RAW25090.1"/>
    </source>
</evidence>
<accession>A0A329RL97</accession>
<protein>
    <submittedName>
        <fullName evidence="1">Uncharacterized protein</fullName>
    </submittedName>
</protein>
<dbReference type="EMBL" id="MJFZ01000794">
    <property type="protein sequence ID" value="RAW25090.1"/>
    <property type="molecule type" value="Genomic_DNA"/>
</dbReference>